<evidence type="ECO:0000313" key="5">
    <source>
        <dbReference type="Proteomes" id="UP001428341"/>
    </source>
</evidence>
<dbReference type="PROSITE" id="PS50897">
    <property type="entry name" value="CTLH"/>
    <property type="match status" value="1"/>
</dbReference>
<name>A0AAP0MLG3_9ROSI</name>
<proteinExistence type="predicted"/>
<dbReference type="PANTHER" id="PTHR44083">
    <property type="entry name" value="TOPLESS-RELATED PROTEIN 1-RELATED"/>
    <property type="match status" value="1"/>
</dbReference>
<comment type="caution">
    <text evidence="4">The sequence shown here is derived from an EMBL/GenBank/DDBJ whole genome shotgun (WGS) entry which is preliminary data.</text>
</comment>
<gene>
    <name evidence="4" type="ORF">WN944_006659</name>
</gene>
<sequence length="107" mass="12944">MKFLEEDNCTQSLHALEQESNIFFNMKHFEETIINGEWEVAEKYLSAFTNIDDNRYSKKLFYELRKQKYYEAFHRYINKSETYVFFVLLGKTKSCLRLCSGFKCFDV</sequence>
<keyword evidence="5" id="KW-1185">Reference proteome</keyword>
<dbReference type="AlphaFoldDB" id="A0AAP0MLG3"/>
<protein>
    <recommendedName>
        <fullName evidence="3">CTLH domain-containing protein</fullName>
    </recommendedName>
</protein>
<feature type="domain" description="CTLH" evidence="3">
    <location>
        <begin position="22"/>
        <end position="80"/>
    </location>
</feature>
<dbReference type="InterPro" id="IPR027728">
    <property type="entry name" value="Topless_fam"/>
</dbReference>
<dbReference type="InterPro" id="IPR006595">
    <property type="entry name" value="CTLH_C"/>
</dbReference>
<evidence type="ECO:0000313" key="4">
    <source>
        <dbReference type="EMBL" id="KAK9214662.1"/>
    </source>
</evidence>
<dbReference type="Proteomes" id="UP001428341">
    <property type="component" value="Unassembled WGS sequence"/>
</dbReference>
<dbReference type="PANTHER" id="PTHR44083:SF17">
    <property type="entry name" value="TRANSDUCIN FAMILY PROTEIN _ WD-40 REPEAT FAMILY PROTEIN"/>
    <property type="match status" value="1"/>
</dbReference>
<dbReference type="SMART" id="SM00668">
    <property type="entry name" value="CTLH"/>
    <property type="match status" value="1"/>
</dbReference>
<evidence type="ECO:0000256" key="2">
    <source>
        <dbReference type="ARBA" id="ARBA00022737"/>
    </source>
</evidence>
<accession>A0AAP0MLG3</accession>
<organism evidence="4 5">
    <name type="scientific">Citrus x changshan-huyou</name>
    <dbReference type="NCBI Taxonomy" id="2935761"/>
    <lineage>
        <taxon>Eukaryota</taxon>
        <taxon>Viridiplantae</taxon>
        <taxon>Streptophyta</taxon>
        <taxon>Embryophyta</taxon>
        <taxon>Tracheophyta</taxon>
        <taxon>Spermatophyta</taxon>
        <taxon>Magnoliopsida</taxon>
        <taxon>eudicotyledons</taxon>
        <taxon>Gunneridae</taxon>
        <taxon>Pentapetalae</taxon>
        <taxon>rosids</taxon>
        <taxon>malvids</taxon>
        <taxon>Sapindales</taxon>
        <taxon>Rutaceae</taxon>
        <taxon>Aurantioideae</taxon>
        <taxon>Citrus</taxon>
    </lineage>
</organism>
<evidence type="ECO:0000256" key="1">
    <source>
        <dbReference type="ARBA" id="ARBA00022574"/>
    </source>
</evidence>
<evidence type="ECO:0000259" key="3">
    <source>
        <dbReference type="PROSITE" id="PS50897"/>
    </source>
</evidence>
<dbReference type="EMBL" id="JBCGBO010000003">
    <property type="protein sequence ID" value="KAK9214662.1"/>
    <property type="molecule type" value="Genomic_DNA"/>
</dbReference>
<keyword evidence="2" id="KW-0677">Repeat</keyword>
<keyword evidence="1" id="KW-0853">WD repeat</keyword>
<dbReference type="InterPro" id="IPR054080">
    <property type="entry name" value="TPR1-like_2nd"/>
</dbReference>
<reference evidence="4 5" key="1">
    <citation type="submission" date="2024-05" db="EMBL/GenBank/DDBJ databases">
        <title>Haplotype-resolved chromosome-level genome assembly of Huyou (Citrus changshanensis).</title>
        <authorList>
            <person name="Miao C."/>
            <person name="Chen W."/>
            <person name="Wu Y."/>
            <person name="Wang L."/>
            <person name="Zhao S."/>
            <person name="Grierson D."/>
            <person name="Xu C."/>
            <person name="Chen K."/>
        </authorList>
    </citation>
    <scope>NUCLEOTIDE SEQUENCE [LARGE SCALE GENOMIC DNA]</scope>
    <source>
        <strain evidence="4">01-14</strain>
        <tissue evidence="4">Leaf</tissue>
    </source>
</reference>
<dbReference type="Pfam" id="PF21889">
    <property type="entry name" value="TPR1-like_2nd"/>
    <property type="match status" value="1"/>
</dbReference>
<dbReference type="GO" id="GO:0006355">
    <property type="term" value="P:regulation of DNA-templated transcription"/>
    <property type="evidence" value="ECO:0007669"/>
    <property type="project" value="InterPro"/>
</dbReference>